<gene>
    <name evidence="1" type="ordered locus">Caka_2304</name>
</gene>
<keyword evidence="1" id="KW-0489">Methyltransferase</keyword>
<accession>D5EMT1</accession>
<dbReference type="PANTHER" id="PTHR43861:SF6">
    <property type="entry name" value="METHYLTRANSFERASE TYPE 11"/>
    <property type="match status" value="1"/>
</dbReference>
<dbReference type="Gene3D" id="3.40.50.150">
    <property type="entry name" value="Vaccinia Virus protein VP39"/>
    <property type="match status" value="1"/>
</dbReference>
<dbReference type="Pfam" id="PF13489">
    <property type="entry name" value="Methyltransf_23"/>
    <property type="match status" value="1"/>
</dbReference>
<dbReference type="PANTHER" id="PTHR43861">
    <property type="entry name" value="TRANS-ACONITATE 2-METHYLTRANSFERASE-RELATED"/>
    <property type="match status" value="1"/>
</dbReference>
<dbReference type="STRING" id="583355.Caka_2304"/>
<name>D5EMT1_CORAD</name>
<reference evidence="1 2" key="1">
    <citation type="journal article" date="2010" name="Stand. Genomic Sci.">
        <title>Complete genome sequence of Coraliomargarita akajimensis type strain (04OKA010-24).</title>
        <authorList>
            <person name="Mavromatis K."/>
            <person name="Abt B."/>
            <person name="Brambilla E."/>
            <person name="Lapidus A."/>
            <person name="Copeland A."/>
            <person name="Deshpande S."/>
            <person name="Nolan M."/>
            <person name="Lucas S."/>
            <person name="Tice H."/>
            <person name="Cheng J.F."/>
            <person name="Han C."/>
            <person name="Detter J.C."/>
            <person name="Woyke T."/>
            <person name="Goodwin L."/>
            <person name="Pitluck S."/>
            <person name="Held B."/>
            <person name="Brettin T."/>
            <person name="Tapia R."/>
            <person name="Ivanova N."/>
            <person name="Mikhailova N."/>
            <person name="Pati A."/>
            <person name="Liolios K."/>
            <person name="Chen A."/>
            <person name="Palaniappan K."/>
            <person name="Land M."/>
            <person name="Hauser L."/>
            <person name="Chang Y.J."/>
            <person name="Jeffries C.D."/>
            <person name="Rohde M."/>
            <person name="Goker M."/>
            <person name="Bristow J."/>
            <person name="Eisen J.A."/>
            <person name="Markowitz V."/>
            <person name="Hugenholtz P."/>
            <person name="Klenk H.P."/>
            <person name="Kyrpides N.C."/>
        </authorList>
    </citation>
    <scope>NUCLEOTIDE SEQUENCE [LARGE SCALE GENOMIC DNA]</scope>
    <source>
        <strain evidence="2">DSM 45221 / IAM 15411 / JCM 23193 / KCTC 12865</strain>
    </source>
</reference>
<dbReference type="InterPro" id="IPR020596">
    <property type="entry name" value="rRNA_Ade_Mease_Trfase_CS"/>
</dbReference>
<dbReference type="CDD" id="cd02440">
    <property type="entry name" value="AdoMet_MTases"/>
    <property type="match status" value="1"/>
</dbReference>
<dbReference type="KEGG" id="caa:Caka_2304"/>
<dbReference type="SUPFAM" id="SSF53335">
    <property type="entry name" value="S-adenosyl-L-methionine-dependent methyltransferases"/>
    <property type="match status" value="1"/>
</dbReference>
<dbReference type="Proteomes" id="UP000000925">
    <property type="component" value="Chromosome"/>
</dbReference>
<dbReference type="PROSITE" id="PS01131">
    <property type="entry name" value="RRNA_A_DIMETH"/>
    <property type="match status" value="1"/>
</dbReference>
<dbReference type="AlphaFoldDB" id="D5EMT1"/>
<evidence type="ECO:0000313" key="1">
    <source>
        <dbReference type="EMBL" id="ADE55321.1"/>
    </source>
</evidence>
<dbReference type="GO" id="GO:0000179">
    <property type="term" value="F:rRNA (adenine-N6,N6-)-dimethyltransferase activity"/>
    <property type="evidence" value="ECO:0007669"/>
    <property type="project" value="InterPro"/>
</dbReference>
<dbReference type="eggNOG" id="COG2230">
    <property type="taxonomic scope" value="Bacteria"/>
</dbReference>
<evidence type="ECO:0000313" key="2">
    <source>
        <dbReference type="Proteomes" id="UP000000925"/>
    </source>
</evidence>
<sequence>MISHSKQLIMNQSFNSLDNFEFEALKHSRNYKRWIGDFFKPGLMHANSILEVGGGIGQFTEMLSRLSPDASVSSLEPDEAFYETLAEMPGIQAFNCFSADLIGQQQYDSIISINVLEHIEQDLAELKNWHKLLSDGGKVCILVPACTEIYAPIDHLMGHYRRYTKADLQVKLETAGFRIETLCYFNFLGYWLWGLNFKVLKNTSFSPSKVAFFDRYLIHLSKLLDTLRLNSVRGQSLVCIAQKMPSPV</sequence>
<organism evidence="1 2">
    <name type="scientific">Coraliomargarita akajimensis (strain DSM 45221 / IAM 15411 / JCM 23193 / KCTC 12865 / 04OKA010-24)</name>
    <dbReference type="NCBI Taxonomy" id="583355"/>
    <lineage>
        <taxon>Bacteria</taxon>
        <taxon>Pseudomonadati</taxon>
        <taxon>Verrucomicrobiota</taxon>
        <taxon>Opitutia</taxon>
        <taxon>Puniceicoccales</taxon>
        <taxon>Coraliomargaritaceae</taxon>
        <taxon>Coraliomargarita</taxon>
    </lineage>
</organism>
<dbReference type="EMBL" id="CP001998">
    <property type="protein sequence ID" value="ADE55321.1"/>
    <property type="molecule type" value="Genomic_DNA"/>
</dbReference>
<protein>
    <submittedName>
        <fullName evidence="1">Methyltransferase type 12</fullName>
    </submittedName>
</protein>
<keyword evidence="2" id="KW-1185">Reference proteome</keyword>
<dbReference type="InterPro" id="IPR029063">
    <property type="entry name" value="SAM-dependent_MTases_sf"/>
</dbReference>
<proteinExistence type="predicted"/>
<keyword evidence="1" id="KW-0808">Transferase</keyword>
<dbReference type="HOGENOM" id="CLU_082726_1_0_0"/>
<dbReference type="OrthoDB" id="9757640at2"/>